<feature type="region of interest" description="Disordered" evidence="2">
    <location>
        <begin position="169"/>
        <end position="189"/>
    </location>
</feature>
<evidence type="ECO:0000313" key="5">
    <source>
        <dbReference type="Proteomes" id="UP000694404"/>
    </source>
</evidence>
<evidence type="ECO:0000256" key="1">
    <source>
        <dbReference type="ARBA" id="ARBA00023125"/>
    </source>
</evidence>
<protein>
    <recommendedName>
        <fullName evidence="3">HTH CENPB-type domain-containing protein</fullName>
    </recommendedName>
</protein>
<dbReference type="Ensembl" id="ENSCABT00000020418.1">
    <property type="protein sequence ID" value="ENSCABP00000018641.1"/>
    <property type="gene ID" value="ENSCABG00000013770.1"/>
</dbReference>
<dbReference type="GO" id="GO:0005634">
    <property type="term" value="C:nucleus"/>
    <property type="evidence" value="ECO:0007669"/>
    <property type="project" value="TreeGrafter"/>
</dbReference>
<dbReference type="InterPro" id="IPR050863">
    <property type="entry name" value="CenT-Element_Derived"/>
</dbReference>
<organism evidence="4 5">
    <name type="scientific">Chelonoidis abingdonii</name>
    <name type="common">Abingdon island giant tortoise</name>
    <name type="synonym">Testudo abingdonii</name>
    <dbReference type="NCBI Taxonomy" id="106734"/>
    <lineage>
        <taxon>Eukaryota</taxon>
        <taxon>Metazoa</taxon>
        <taxon>Chordata</taxon>
        <taxon>Craniata</taxon>
        <taxon>Vertebrata</taxon>
        <taxon>Euteleostomi</taxon>
        <taxon>Archelosauria</taxon>
        <taxon>Testudinata</taxon>
        <taxon>Testudines</taxon>
        <taxon>Cryptodira</taxon>
        <taxon>Durocryptodira</taxon>
        <taxon>Testudinoidea</taxon>
        <taxon>Testudinidae</taxon>
        <taxon>Chelonoidis</taxon>
    </lineage>
</organism>
<proteinExistence type="predicted"/>
<dbReference type="Gene3D" id="1.10.10.60">
    <property type="entry name" value="Homeodomain-like"/>
    <property type="match status" value="1"/>
</dbReference>
<dbReference type="GeneTree" id="ENSGT00940000162277"/>
<keyword evidence="1" id="KW-0238">DNA-binding</keyword>
<reference evidence="4" key="1">
    <citation type="submission" date="2025-08" db="UniProtKB">
        <authorList>
            <consortium name="Ensembl"/>
        </authorList>
    </citation>
    <scope>IDENTIFICATION</scope>
</reference>
<dbReference type="Pfam" id="PF03221">
    <property type="entry name" value="HTH_Tnp_Tc5"/>
    <property type="match status" value="1"/>
</dbReference>
<dbReference type="GO" id="GO:0003677">
    <property type="term" value="F:DNA binding"/>
    <property type="evidence" value="ECO:0007669"/>
    <property type="project" value="UniProtKB-KW"/>
</dbReference>
<name>A0A8C0IT06_CHEAB</name>
<dbReference type="PANTHER" id="PTHR19303:SF11">
    <property type="entry name" value="JERKY PROTEIN HOMOLOG"/>
    <property type="match status" value="1"/>
</dbReference>
<accession>A0A8C0IT06</accession>
<evidence type="ECO:0000259" key="3">
    <source>
        <dbReference type="Pfam" id="PF03221"/>
    </source>
</evidence>
<dbReference type="Proteomes" id="UP000694404">
    <property type="component" value="Unplaced"/>
</dbReference>
<evidence type="ECO:0000313" key="4">
    <source>
        <dbReference type="Ensembl" id="ENSCABP00000018641.1"/>
    </source>
</evidence>
<dbReference type="InterPro" id="IPR009057">
    <property type="entry name" value="Homeodomain-like_sf"/>
</dbReference>
<evidence type="ECO:0000256" key="2">
    <source>
        <dbReference type="SAM" id="MobiDB-lite"/>
    </source>
</evidence>
<dbReference type="InterPro" id="IPR006600">
    <property type="entry name" value="HTH_CenpB_DNA-bd_dom"/>
</dbReference>
<feature type="domain" description="HTH CENPB-type" evidence="3">
    <location>
        <begin position="32"/>
        <end position="91"/>
    </location>
</feature>
<reference evidence="4" key="2">
    <citation type="submission" date="2025-09" db="UniProtKB">
        <authorList>
            <consortium name="Ensembl"/>
        </authorList>
    </citation>
    <scope>IDENTIFICATION</scope>
</reference>
<keyword evidence="5" id="KW-1185">Reference proteome</keyword>
<dbReference type="SUPFAM" id="SSF46689">
    <property type="entry name" value="Homeodomain-like"/>
    <property type="match status" value="1"/>
</dbReference>
<dbReference type="PANTHER" id="PTHR19303">
    <property type="entry name" value="TRANSPOSON"/>
    <property type="match status" value="1"/>
</dbReference>
<dbReference type="AlphaFoldDB" id="A0A8C0IT06"/>
<sequence>MQEYNVGSSTIYDIKAQKGKLLPFFASYESNKAVEQCCSVYFSLKRLEGAPISGPMLVEKAKDFYKQMQLSEPCAFSDGWLSCFELCHGIRKLPVSGEHKLADHKAAEKYCEFFRNLIEEFEGFKVKVRKNTLAQILEMVKDTPSSHPINKLHEMIHTVTDTEIIENVLNPETSKNTDRDSEEEDFSEEDKITLRKASSVFDTIIKFAERQPCYTAQEVMQLHVLRSTFMQKRQKTINQADIRDLFKKAASGCGTGSVQIQPNLPHLLHLQ</sequence>